<proteinExistence type="predicted"/>
<sequence>MASSSSQGSQSSSGGFLLGTSRPSIQFFKIPDPEGGALPIHTVNPDFVLWNRQDQFLTLKKGAMSIEEYIVNMRNIVDSINSTRGQVILDDELVLYILAGLGNELNLWSFISQEDKARFLLRRRNLCYKRKKCGLSIS</sequence>
<evidence type="ECO:0000313" key="1">
    <source>
        <dbReference type="EMBL" id="GMN49380.1"/>
    </source>
</evidence>
<gene>
    <name evidence="1" type="ORF">TIFTF001_018559</name>
</gene>
<name>A0AA88ACN7_FICCA</name>
<dbReference type="EMBL" id="BTGU01000030">
    <property type="protein sequence ID" value="GMN49380.1"/>
    <property type="molecule type" value="Genomic_DNA"/>
</dbReference>
<protein>
    <submittedName>
        <fullName evidence="1">Uncharacterized protein</fullName>
    </submittedName>
</protein>
<comment type="caution">
    <text evidence="1">The sequence shown here is derived from an EMBL/GenBank/DDBJ whole genome shotgun (WGS) entry which is preliminary data.</text>
</comment>
<reference evidence="1" key="1">
    <citation type="submission" date="2023-07" db="EMBL/GenBank/DDBJ databases">
        <title>draft genome sequence of fig (Ficus carica).</title>
        <authorList>
            <person name="Takahashi T."/>
            <person name="Nishimura K."/>
        </authorList>
    </citation>
    <scope>NUCLEOTIDE SEQUENCE</scope>
</reference>
<evidence type="ECO:0000313" key="2">
    <source>
        <dbReference type="Proteomes" id="UP001187192"/>
    </source>
</evidence>
<keyword evidence="2" id="KW-1185">Reference proteome</keyword>
<dbReference type="AlphaFoldDB" id="A0AA88ACN7"/>
<organism evidence="1 2">
    <name type="scientific">Ficus carica</name>
    <name type="common">Common fig</name>
    <dbReference type="NCBI Taxonomy" id="3494"/>
    <lineage>
        <taxon>Eukaryota</taxon>
        <taxon>Viridiplantae</taxon>
        <taxon>Streptophyta</taxon>
        <taxon>Embryophyta</taxon>
        <taxon>Tracheophyta</taxon>
        <taxon>Spermatophyta</taxon>
        <taxon>Magnoliopsida</taxon>
        <taxon>eudicotyledons</taxon>
        <taxon>Gunneridae</taxon>
        <taxon>Pentapetalae</taxon>
        <taxon>rosids</taxon>
        <taxon>fabids</taxon>
        <taxon>Rosales</taxon>
        <taxon>Moraceae</taxon>
        <taxon>Ficeae</taxon>
        <taxon>Ficus</taxon>
    </lineage>
</organism>
<dbReference type="Proteomes" id="UP001187192">
    <property type="component" value="Unassembled WGS sequence"/>
</dbReference>
<accession>A0AA88ACN7</accession>